<dbReference type="PANTHER" id="PTHR43128">
    <property type="entry name" value="L-2-HYDROXYCARBOXYLATE DEHYDROGENASE (NAD(P)(+))"/>
    <property type="match status" value="1"/>
</dbReference>
<accession>A0A0R1GM43</accession>
<dbReference type="OrthoDB" id="2318352at2"/>
<dbReference type="InterPro" id="IPR036291">
    <property type="entry name" value="NAD(P)-bd_dom_sf"/>
</dbReference>
<proteinExistence type="predicted"/>
<name>A0A0R1GM43_9LACO</name>
<reference evidence="1 2" key="1">
    <citation type="journal article" date="2015" name="Genome Announc.">
        <title>Expanding the biotechnology potential of lactobacilli through comparative genomics of 213 strains and associated genera.</title>
        <authorList>
            <person name="Sun Z."/>
            <person name="Harris H.M."/>
            <person name="McCann A."/>
            <person name="Guo C."/>
            <person name="Argimon S."/>
            <person name="Zhang W."/>
            <person name="Yang X."/>
            <person name="Jeffery I.B."/>
            <person name="Cooney J.C."/>
            <person name="Kagawa T.F."/>
            <person name="Liu W."/>
            <person name="Song Y."/>
            <person name="Salvetti E."/>
            <person name="Wrobel A."/>
            <person name="Rasinkangas P."/>
            <person name="Parkhill J."/>
            <person name="Rea M.C."/>
            <person name="O'Sullivan O."/>
            <person name="Ritari J."/>
            <person name="Douillard F.P."/>
            <person name="Paul Ross R."/>
            <person name="Yang R."/>
            <person name="Briner A.E."/>
            <person name="Felis G.E."/>
            <person name="de Vos W.M."/>
            <person name="Barrangou R."/>
            <person name="Klaenhammer T.R."/>
            <person name="Caufield P.W."/>
            <person name="Cui Y."/>
            <person name="Zhang H."/>
            <person name="O'Toole P.W."/>
        </authorList>
    </citation>
    <scope>NUCLEOTIDE SEQUENCE [LARGE SCALE GENOMIC DNA]</scope>
    <source>
        <strain evidence="1 2">DSM 20003</strain>
    </source>
</reference>
<evidence type="ECO:0000313" key="1">
    <source>
        <dbReference type="EMBL" id="KRK35133.1"/>
    </source>
</evidence>
<dbReference type="GO" id="GO:0006089">
    <property type="term" value="P:lactate metabolic process"/>
    <property type="evidence" value="ECO:0007669"/>
    <property type="project" value="TreeGrafter"/>
</dbReference>
<organism evidence="1 2">
    <name type="scientific">Loigolactobacillus bifermentans DSM 20003</name>
    <dbReference type="NCBI Taxonomy" id="1423726"/>
    <lineage>
        <taxon>Bacteria</taxon>
        <taxon>Bacillati</taxon>
        <taxon>Bacillota</taxon>
        <taxon>Bacilli</taxon>
        <taxon>Lactobacillales</taxon>
        <taxon>Lactobacillaceae</taxon>
        <taxon>Loigolactobacillus</taxon>
    </lineage>
</organism>
<sequence length="308" mass="34323">MKKKVVIYGDSTQVQLVATTLINADLELDIHFIEDHYFNEANFKQLMALSVLAPNITLTRSPMAYFKEADLLLLVDFVPATSDTLMKEFVTANLPEFREIISHAMSQGFAGQICSLQTYDEVWTYLAWKFSGLPQQQIFGLGTFTATLVLQRLLQAKFHVGDHDVRTYVLGTFAQPAIIWSRTMIGGFPLLRLIADAHNDLDATLLTELTQRLQALLAQDARTLAVSSLPKLLQGLTHEIGFISALTVLTETNDQQLSYSLPVYLNQTGTREFMTASLTEAEQEAVTTSYQPGRALLTQIETGKLEGK</sequence>
<dbReference type="RefSeq" id="WP_057904805.1">
    <property type="nucleotide sequence ID" value="NZ_AZDA01000082.1"/>
</dbReference>
<dbReference type="Gene3D" id="3.90.110.10">
    <property type="entry name" value="Lactate dehydrogenase/glycoside hydrolase, family 4, C-terminal"/>
    <property type="match status" value="1"/>
</dbReference>
<evidence type="ECO:0000313" key="2">
    <source>
        <dbReference type="Proteomes" id="UP000051461"/>
    </source>
</evidence>
<dbReference type="Gene3D" id="3.40.50.720">
    <property type="entry name" value="NAD(P)-binding Rossmann-like Domain"/>
    <property type="match status" value="1"/>
</dbReference>
<dbReference type="PATRIC" id="fig|1423726.3.peg.258"/>
<dbReference type="Proteomes" id="UP000051461">
    <property type="component" value="Unassembled WGS sequence"/>
</dbReference>
<protein>
    <submittedName>
        <fullName evidence="1">Malate lactate dehydrogenase</fullName>
    </submittedName>
</protein>
<dbReference type="EMBL" id="AZDA01000082">
    <property type="protein sequence ID" value="KRK35133.1"/>
    <property type="molecule type" value="Genomic_DNA"/>
</dbReference>
<keyword evidence="2" id="KW-1185">Reference proteome</keyword>
<dbReference type="PANTHER" id="PTHR43128:SF16">
    <property type="entry name" value="L-LACTATE DEHYDROGENASE"/>
    <property type="match status" value="1"/>
</dbReference>
<dbReference type="SUPFAM" id="SSF51735">
    <property type="entry name" value="NAD(P)-binding Rossmann-fold domains"/>
    <property type="match status" value="1"/>
</dbReference>
<dbReference type="SUPFAM" id="SSF56327">
    <property type="entry name" value="LDH C-terminal domain-like"/>
    <property type="match status" value="1"/>
</dbReference>
<comment type="caution">
    <text evidence="1">The sequence shown here is derived from an EMBL/GenBank/DDBJ whole genome shotgun (WGS) entry which is preliminary data.</text>
</comment>
<dbReference type="InterPro" id="IPR015955">
    <property type="entry name" value="Lactate_DH/Glyco_Ohase_4_C"/>
</dbReference>
<gene>
    <name evidence="1" type="ORF">FC07_GL000249</name>
</gene>
<dbReference type="AlphaFoldDB" id="A0A0R1GM43"/>
<dbReference type="GO" id="GO:0004459">
    <property type="term" value="F:L-lactate dehydrogenase (NAD+) activity"/>
    <property type="evidence" value="ECO:0007669"/>
    <property type="project" value="TreeGrafter"/>
</dbReference>
<dbReference type="STRING" id="1423726.FC07_GL000249"/>